<dbReference type="EMBL" id="CP088295">
    <property type="protein sequence ID" value="UUY04069.1"/>
    <property type="molecule type" value="Genomic_DNA"/>
</dbReference>
<evidence type="ECO:0000256" key="1">
    <source>
        <dbReference type="ARBA" id="ARBA00023015"/>
    </source>
</evidence>
<name>A0ABY5PHJ0_9ACTN</name>
<dbReference type="SMART" id="SM00895">
    <property type="entry name" value="FCD"/>
    <property type="match status" value="1"/>
</dbReference>
<proteinExistence type="predicted"/>
<dbReference type="Proteomes" id="UP001058860">
    <property type="component" value="Chromosome"/>
</dbReference>
<dbReference type="SUPFAM" id="SSF48008">
    <property type="entry name" value="GntR ligand-binding domain-like"/>
    <property type="match status" value="1"/>
</dbReference>
<dbReference type="InterPro" id="IPR011711">
    <property type="entry name" value="GntR_C"/>
</dbReference>
<reference evidence="6" key="1">
    <citation type="submission" date="2021-11" db="EMBL/GenBank/DDBJ databases">
        <title>Cultivation dependent microbiological survey of springs from the worlds oldest radium mine currently devoted to the extraction of radon-saturated water.</title>
        <authorList>
            <person name="Kapinusova G."/>
            <person name="Smrhova T."/>
            <person name="Strejcek M."/>
            <person name="Suman J."/>
            <person name="Jani K."/>
            <person name="Pajer P."/>
            <person name="Uhlik O."/>
        </authorList>
    </citation>
    <scope>NUCLEOTIDE SEQUENCE [LARGE SCALE GENOMIC DNA]</scope>
    <source>
        <strain evidence="6">J379</strain>
    </source>
</reference>
<evidence type="ECO:0000259" key="4">
    <source>
        <dbReference type="SMART" id="SM00895"/>
    </source>
</evidence>
<dbReference type="Gene3D" id="1.20.120.530">
    <property type="entry name" value="GntR ligand-binding domain-like"/>
    <property type="match status" value="1"/>
</dbReference>
<feature type="domain" description="GntR C-terminal" evidence="4">
    <location>
        <begin position="31"/>
        <end position="151"/>
    </location>
</feature>
<keyword evidence="2" id="KW-0238">DNA-binding</keyword>
<dbReference type="InterPro" id="IPR008920">
    <property type="entry name" value="TF_FadR/GntR_C"/>
</dbReference>
<keyword evidence="3" id="KW-0804">Transcription</keyword>
<organism evidence="5 6">
    <name type="scientific">Svornostia abyssi</name>
    <dbReference type="NCBI Taxonomy" id="2898438"/>
    <lineage>
        <taxon>Bacteria</taxon>
        <taxon>Bacillati</taxon>
        <taxon>Actinomycetota</taxon>
        <taxon>Thermoleophilia</taxon>
        <taxon>Solirubrobacterales</taxon>
        <taxon>Baekduiaceae</taxon>
        <taxon>Svornostia</taxon>
    </lineage>
</organism>
<dbReference type="RefSeq" id="WP_353864563.1">
    <property type="nucleotide sequence ID" value="NZ_CP088295.1"/>
</dbReference>
<evidence type="ECO:0000313" key="6">
    <source>
        <dbReference type="Proteomes" id="UP001058860"/>
    </source>
</evidence>
<keyword evidence="6" id="KW-1185">Reference proteome</keyword>
<dbReference type="Pfam" id="PF07729">
    <property type="entry name" value="FCD"/>
    <property type="match status" value="1"/>
</dbReference>
<evidence type="ECO:0000256" key="2">
    <source>
        <dbReference type="ARBA" id="ARBA00023125"/>
    </source>
</evidence>
<sequence>MLDWQMYGGLDLLADVAPLLEGAARWKTLLSVAEMRASIGTDAARLCAREAPEELRASLPEVVGDMAAAEDYESRLRAYEVLWLRIVLGSGNLAYRLAFNSLVAARHGDGVSGEIYAAEVEDLEAARDIADAIAAGQPEHAGAAARHMLDRTIAAAASLREQFEEA</sequence>
<keyword evidence="1" id="KW-0805">Transcription regulation</keyword>
<protein>
    <submittedName>
        <fullName evidence="5">FCD domain-containing protein</fullName>
    </submittedName>
</protein>
<evidence type="ECO:0000256" key="3">
    <source>
        <dbReference type="ARBA" id="ARBA00023163"/>
    </source>
</evidence>
<accession>A0ABY5PHJ0</accession>
<evidence type="ECO:0000313" key="5">
    <source>
        <dbReference type="EMBL" id="UUY04069.1"/>
    </source>
</evidence>
<gene>
    <name evidence="5" type="ORF">LRS13_00635</name>
</gene>